<dbReference type="Pfam" id="PF00078">
    <property type="entry name" value="RVT_1"/>
    <property type="match status" value="1"/>
</dbReference>
<dbReference type="NCBIfam" id="NF038233">
    <property type="entry name" value="retron_St85_RT"/>
    <property type="match status" value="1"/>
</dbReference>
<dbReference type="RefSeq" id="WP_169899421.1">
    <property type="nucleotide sequence ID" value="NZ_JAAQYP010000092.1"/>
</dbReference>
<evidence type="ECO:0000256" key="5">
    <source>
        <dbReference type="ARBA" id="ARBA00022842"/>
    </source>
</evidence>
<keyword evidence="6 11" id="KW-0695">RNA-directed DNA polymerase</keyword>
<dbReference type="EMBL" id="JAAQYP010000092">
    <property type="protein sequence ID" value="NNA99322.1"/>
    <property type="molecule type" value="Genomic_DNA"/>
</dbReference>
<evidence type="ECO:0000256" key="1">
    <source>
        <dbReference type="ARBA" id="ARBA00012493"/>
    </source>
</evidence>
<dbReference type="PANTHER" id="PTHR34047:SF7">
    <property type="entry name" value="RNA-DIRECTED DNA POLYMERASE"/>
    <property type="match status" value="1"/>
</dbReference>
<evidence type="ECO:0000256" key="2">
    <source>
        <dbReference type="ARBA" id="ARBA00022679"/>
    </source>
</evidence>
<evidence type="ECO:0000313" key="12">
    <source>
        <dbReference type="Proteomes" id="UP000542111"/>
    </source>
</evidence>
<evidence type="ECO:0000256" key="7">
    <source>
        <dbReference type="ARBA" id="ARBA00023118"/>
    </source>
</evidence>
<keyword evidence="5" id="KW-0460">Magnesium</keyword>
<dbReference type="GO" id="GO:0003964">
    <property type="term" value="F:RNA-directed DNA polymerase activity"/>
    <property type="evidence" value="ECO:0007669"/>
    <property type="project" value="UniProtKB-KW"/>
</dbReference>
<keyword evidence="7" id="KW-0051">Antiviral defense</keyword>
<keyword evidence="3" id="KW-0548">Nucleotidyltransferase</keyword>
<dbReference type="InterPro" id="IPR051083">
    <property type="entry name" value="GrpII_Intron_Splice-Mob/Def"/>
</dbReference>
<organism evidence="11 12">
    <name type="scientific">Pseudomonas gessardii</name>
    <dbReference type="NCBI Taxonomy" id="78544"/>
    <lineage>
        <taxon>Bacteria</taxon>
        <taxon>Pseudomonadati</taxon>
        <taxon>Pseudomonadota</taxon>
        <taxon>Gammaproteobacteria</taxon>
        <taxon>Pseudomonadales</taxon>
        <taxon>Pseudomonadaceae</taxon>
        <taxon>Pseudomonas</taxon>
    </lineage>
</organism>
<dbReference type="PROSITE" id="PS50878">
    <property type="entry name" value="RT_POL"/>
    <property type="match status" value="1"/>
</dbReference>
<evidence type="ECO:0000256" key="3">
    <source>
        <dbReference type="ARBA" id="ARBA00022695"/>
    </source>
</evidence>
<evidence type="ECO:0000256" key="9">
    <source>
        <dbReference type="ARBA" id="ARBA00048173"/>
    </source>
</evidence>
<name>A0A7Y1MWI3_9PSED</name>
<evidence type="ECO:0000256" key="8">
    <source>
        <dbReference type="ARBA" id="ARBA00034120"/>
    </source>
</evidence>
<proteinExistence type="inferred from homology"/>
<evidence type="ECO:0000256" key="6">
    <source>
        <dbReference type="ARBA" id="ARBA00022918"/>
    </source>
</evidence>
<dbReference type="InterPro" id="IPR000477">
    <property type="entry name" value="RT_dom"/>
</dbReference>
<dbReference type="InterPro" id="IPR043502">
    <property type="entry name" value="DNA/RNA_pol_sf"/>
</dbReference>
<protein>
    <recommendedName>
        <fullName evidence="1">RNA-directed DNA polymerase</fullName>
        <ecNumber evidence="1">2.7.7.49</ecNumber>
    </recommendedName>
</protein>
<feature type="domain" description="Reverse transcriptase" evidence="10">
    <location>
        <begin position="15"/>
        <end position="239"/>
    </location>
</feature>
<dbReference type="SUPFAM" id="SSF56672">
    <property type="entry name" value="DNA/RNA polymerases"/>
    <property type="match status" value="1"/>
</dbReference>
<dbReference type="PANTHER" id="PTHR34047">
    <property type="entry name" value="NUCLEAR INTRON MATURASE 1, MITOCHONDRIAL-RELATED"/>
    <property type="match status" value="1"/>
</dbReference>
<sequence>MSILELLSQKLMMSTSELRLFINTAPYRYKVYPVPKRSGKGVRIIAQPTDVLKMMQRMVADEFLSGLPIHACATAYREGLSIKDNAEAHVKNQYLLKMDFSDFFPSMGPSDLVRHVSKHKGSITAEDAYMVKKLFFWARKKDPTHRLSIGAPSSPLISNTLMYEFDCTLQEYCDKLSVTYTRYADDITLTTNIKGVLLAMPNHIKELCGRIAYPTLKVNEAKTVFSSKKNNRHVTGLVISNEDKISLGRERKRYIRSLIHKSVVSDMTNEEMYNLRGLLAFAKHIEPTFYDAIAKKYGLPAIFFIEAFQPAQKTVEPTI</sequence>
<dbReference type="InterPro" id="IPR000123">
    <property type="entry name" value="Reverse_transcriptase_msDNA"/>
</dbReference>
<comment type="caution">
    <text evidence="11">The sequence shown here is derived from an EMBL/GenBank/DDBJ whole genome shotgun (WGS) entry which is preliminary data.</text>
</comment>
<evidence type="ECO:0000313" key="11">
    <source>
        <dbReference type="EMBL" id="NNA99322.1"/>
    </source>
</evidence>
<reference evidence="11 12" key="1">
    <citation type="journal article" date="2020" name="Front. Microbiol.">
        <title>Genetic Organization of the aprX-lipA2 Operon Affects the Proteolytic Potential of Pseudomonas Species in Milk.</title>
        <authorList>
            <person name="Maier C."/>
            <person name="Huptas C."/>
            <person name="von Neubeck M."/>
            <person name="Scherer S."/>
            <person name="Wenning M."/>
            <person name="Lucking G."/>
        </authorList>
    </citation>
    <scope>NUCLEOTIDE SEQUENCE [LARGE SCALE GENOMIC DNA]</scope>
    <source>
        <strain evidence="11 12">G4779</strain>
    </source>
</reference>
<dbReference type="GO" id="GO:0051607">
    <property type="term" value="P:defense response to virus"/>
    <property type="evidence" value="ECO:0007669"/>
    <property type="project" value="UniProtKB-KW"/>
</dbReference>
<dbReference type="Proteomes" id="UP000542111">
    <property type="component" value="Unassembled WGS sequence"/>
</dbReference>
<comment type="catalytic activity">
    <reaction evidence="9">
        <text>DNA(n) + a 2'-deoxyribonucleoside 5'-triphosphate = DNA(n+1) + diphosphate</text>
        <dbReference type="Rhea" id="RHEA:22508"/>
        <dbReference type="Rhea" id="RHEA-COMP:17339"/>
        <dbReference type="Rhea" id="RHEA-COMP:17340"/>
        <dbReference type="ChEBI" id="CHEBI:33019"/>
        <dbReference type="ChEBI" id="CHEBI:61560"/>
        <dbReference type="ChEBI" id="CHEBI:173112"/>
        <dbReference type="EC" id="2.7.7.49"/>
    </reaction>
</comment>
<dbReference type="CDD" id="cd03487">
    <property type="entry name" value="RT_Bac_retron_II"/>
    <property type="match status" value="1"/>
</dbReference>
<keyword evidence="4" id="KW-0479">Metal-binding</keyword>
<dbReference type="PRINTS" id="PR00866">
    <property type="entry name" value="RNADNAPOLMS"/>
</dbReference>
<dbReference type="GO" id="GO:0046872">
    <property type="term" value="F:metal ion binding"/>
    <property type="evidence" value="ECO:0007669"/>
    <property type="project" value="UniProtKB-KW"/>
</dbReference>
<accession>A0A7Y1MWI3</accession>
<keyword evidence="2" id="KW-0808">Transferase</keyword>
<evidence type="ECO:0000256" key="4">
    <source>
        <dbReference type="ARBA" id="ARBA00022723"/>
    </source>
</evidence>
<dbReference type="EC" id="2.7.7.49" evidence="1"/>
<evidence type="ECO:0000259" key="10">
    <source>
        <dbReference type="PROSITE" id="PS50878"/>
    </source>
</evidence>
<comment type="similarity">
    <text evidence="8">Belongs to the bacterial reverse transcriptase family.</text>
</comment>
<dbReference type="AlphaFoldDB" id="A0A7Y1MWI3"/>
<dbReference type="GO" id="GO:0003723">
    <property type="term" value="F:RNA binding"/>
    <property type="evidence" value="ECO:0007669"/>
    <property type="project" value="InterPro"/>
</dbReference>
<gene>
    <name evidence="11" type="ORF">HBO33_29725</name>
</gene>